<feature type="transmembrane region" description="Helical" evidence="1">
    <location>
        <begin position="12"/>
        <end position="32"/>
    </location>
</feature>
<dbReference type="STRING" id="1196031.A361_18405"/>
<keyword evidence="1" id="KW-0812">Transmembrane</keyword>
<accession>A0A160MDD3</accession>
<feature type="transmembrane region" description="Helical" evidence="1">
    <location>
        <begin position="136"/>
        <end position="154"/>
    </location>
</feature>
<evidence type="ECO:0000313" key="3">
    <source>
        <dbReference type="EMBL" id="AND41036.1"/>
    </source>
</evidence>
<dbReference type="InterPro" id="IPR036938">
    <property type="entry name" value="PAP2/HPO_sf"/>
</dbReference>
<keyword evidence="1" id="KW-0472">Membrane</keyword>
<protein>
    <recommendedName>
        <fullName evidence="2">Phosphatidic acid phosphatase type 2/haloperoxidase domain-containing protein</fullName>
    </recommendedName>
</protein>
<dbReference type="AlphaFoldDB" id="A0A160MDD3"/>
<name>A0A160MDD3_9BACI</name>
<dbReference type="RefSeq" id="WP_019379660.1">
    <property type="nucleotide sequence ID" value="NZ_CP015506.1"/>
</dbReference>
<dbReference type="SMART" id="SM00014">
    <property type="entry name" value="acidPPc"/>
    <property type="match status" value="1"/>
</dbReference>
<gene>
    <name evidence="3" type="ORF">A361_18405</name>
</gene>
<keyword evidence="1" id="KW-1133">Transmembrane helix</keyword>
<evidence type="ECO:0000256" key="1">
    <source>
        <dbReference type="SAM" id="Phobius"/>
    </source>
</evidence>
<dbReference type="InterPro" id="IPR000326">
    <property type="entry name" value="PAP2/HPO"/>
</dbReference>
<feature type="transmembrane region" description="Helical" evidence="1">
    <location>
        <begin position="94"/>
        <end position="116"/>
    </location>
</feature>
<dbReference type="KEGG" id="bon:A361_18405"/>
<dbReference type="PANTHER" id="PTHR14969">
    <property type="entry name" value="SPHINGOSINE-1-PHOSPHATE PHOSPHOHYDROLASE"/>
    <property type="match status" value="1"/>
</dbReference>
<feature type="transmembrane region" description="Helical" evidence="1">
    <location>
        <begin position="166"/>
        <end position="186"/>
    </location>
</feature>
<dbReference type="Pfam" id="PF01569">
    <property type="entry name" value="PAP2"/>
    <property type="match status" value="1"/>
</dbReference>
<dbReference type="SUPFAM" id="SSF48317">
    <property type="entry name" value="Acid phosphatase/Vanadium-dependent haloperoxidase"/>
    <property type="match status" value="1"/>
</dbReference>
<evidence type="ECO:0000313" key="4">
    <source>
        <dbReference type="Proteomes" id="UP000077856"/>
    </source>
</evidence>
<reference evidence="3 4" key="1">
    <citation type="submission" date="2016-04" db="EMBL/GenBank/DDBJ databases">
        <title>Complete genome sequence of Bacillus oceanisediminis strain 2691.</title>
        <authorList>
            <person name="Jeong H."/>
            <person name="Kim H.J."/>
            <person name="Lee D.-W."/>
        </authorList>
    </citation>
    <scope>NUCLEOTIDE SEQUENCE [LARGE SCALE GENOMIC DNA]</scope>
    <source>
        <strain evidence="3 4">2691</strain>
    </source>
</reference>
<dbReference type="Proteomes" id="UP000077856">
    <property type="component" value="Chromosome"/>
</dbReference>
<dbReference type="EMBL" id="CP015506">
    <property type="protein sequence ID" value="AND41036.1"/>
    <property type="molecule type" value="Genomic_DNA"/>
</dbReference>
<dbReference type="CDD" id="cd03392">
    <property type="entry name" value="PAP2_like_2"/>
    <property type="match status" value="1"/>
</dbReference>
<dbReference type="Gene3D" id="1.20.144.10">
    <property type="entry name" value="Phosphatidic acid phosphatase type 2/haloperoxidase"/>
    <property type="match status" value="2"/>
</dbReference>
<dbReference type="eggNOG" id="COG0671">
    <property type="taxonomic scope" value="Bacteria"/>
</dbReference>
<proteinExistence type="predicted"/>
<sequence>MKRKNLTSKNIIYLTLAAAIIGGFVLLFIEIVDELKENELIRFDEAVIQYVQAFISPRLTEYMSVITFLGSVKWLAFSVIMAVVLLFIFKKSSLAWFMVLSSGLGALFNLLLKWIFKRERPDIRPLIEEQGFSFPSGHSMGSFIFYGSLAYMIIHLAKRKRWKTAWTVMLGCFIIMIGLSRIYLGVHFPSDVIAGFAAGGAWLTIMIIGFRYYEYRKNV</sequence>
<feature type="transmembrane region" description="Helical" evidence="1">
    <location>
        <begin position="192"/>
        <end position="213"/>
    </location>
</feature>
<feature type="transmembrane region" description="Helical" evidence="1">
    <location>
        <begin position="62"/>
        <end position="87"/>
    </location>
</feature>
<dbReference type="PANTHER" id="PTHR14969:SF13">
    <property type="entry name" value="AT30094P"/>
    <property type="match status" value="1"/>
</dbReference>
<evidence type="ECO:0000259" key="2">
    <source>
        <dbReference type="SMART" id="SM00014"/>
    </source>
</evidence>
<feature type="domain" description="Phosphatidic acid phosphatase type 2/haloperoxidase" evidence="2">
    <location>
        <begin position="95"/>
        <end position="207"/>
    </location>
</feature>
<organism evidence="3 4">
    <name type="scientific">Cytobacillus oceanisediminis 2691</name>
    <dbReference type="NCBI Taxonomy" id="1196031"/>
    <lineage>
        <taxon>Bacteria</taxon>
        <taxon>Bacillati</taxon>
        <taxon>Bacillota</taxon>
        <taxon>Bacilli</taxon>
        <taxon>Bacillales</taxon>
        <taxon>Bacillaceae</taxon>
        <taxon>Cytobacillus</taxon>
    </lineage>
</organism>